<dbReference type="PANTHER" id="PTHR42695">
    <property type="entry name" value="GLUTAMINE AMIDOTRANSFERASE YLR126C-RELATED"/>
    <property type="match status" value="1"/>
</dbReference>
<dbReference type="PANTHER" id="PTHR42695:SF5">
    <property type="entry name" value="GLUTAMINE AMIDOTRANSFERASE YLR126C-RELATED"/>
    <property type="match status" value="1"/>
</dbReference>
<feature type="domain" description="Glutamine amidotransferase" evidence="1">
    <location>
        <begin position="60"/>
        <end position="206"/>
    </location>
</feature>
<dbReference type="PROSITE" id="PS51273">
    <property type="entry name" value="GATASE_TYPE_1"/>
    <property type="match status" value="1"/>
</dbReference>
<dbReference type="KEGG" id="clw:CLAC_06285"/>
<dbReference type="AlphaFoldDB" id="A0A0K2H031"/>
<protein>
    <submittedName>
        <fullName evidence="2">Glutamine amidotransferase</fullName>
    </submittedName>
</protein>
<keyword evidence="2" id="KW-0315">Glutamine amidotransferase</keyword>
<dbReference type="STRING" id="1408189.CLAC_06285"/>
<dbReference type="EMBL" id="CP006841">
    <property type="protein sequence ID" value="ALA67402.1"/>
    <property type="molecule type" value="Genomic_DNA"/>
</dbReference>
<evidence type="ECO:0000313" key="2">
    <source>
        <dbReference type="EMBL" id="ALA67402.1"/>
    </source>
</evidence>
<name>A0A0K2H031_9CORY</name>
<reference evidence="2 3" key="1">
    <citation type="submission" date="2013-10" db="EMBL/GenBank/DDBJ databases">
        <title>Complete genome sequence of Corynebacterium lactis DSM 45799(T), isolated from raw cow milk.</title>
        <authorList>
            <person name="Ruckert C."/>
            <person name="Albersmeier A."/>
            <person name="Lipski A."/>
            <person name="Kalinowski J."/>
        </authorList>
    </citation>
    <scope>NUCLEOTIDE SEQUENCE [LARGE SCALE GENOMIC DNA]</scope>
    <source>
        <strain evidence="2 3">RW2-5</strain>
    </source>
</reference>
<dbReference type="InterPro" id="IPR044992">
    <property type="entry name" value="ChyE-like"/>
</dbReference>
<keyword evidence="2" id="KW-0808">Transferase</keyword>
<dbReference type="CDD" id="cd01741">
    <property type="entry name" value="GATase1_1"/>
    <property type="match status" value="1"/>
</dbReference>
<accession>A0A0K2H031</accession>
<evidence type="ECO:0000259" key="1">
    <source>
        <dbReference type="Pfam" id="PF00117"/>
    </source>
</evidence>
<dbReference type="GO" id="GO:0005829">
    <property type="term" value="C:cytosol"/>
    <property type="evidence" value="ECO:0007669"/>
    <property type="project" value="TreeGrafter"/>
</dbReference>
<evidence type="ECO:0000313" key="3">
    <source>
        <dbReference type="Proteomes" id="UP000058446"/>
    </source>
</evidence>
<dbReference type="InterPro" id="IPR029062">
    <property type="entry name" value="Class_I_gatase-like"/>
</dbReference>
<dbReference type="InterPro" id="IPR017926">
    <property type="entry name" value="GATASE"/>
</dbReference>
<dbReference type="PATRIC" id="fig|1408189.4.peg.1249"/>
<gene>
    <name evidence="2" type="ORF">CLAC_06285</name>
</gene>
<dbReference type="Proteomes" id="UP000058446">
    <property type="component" value="Chromosome"/>
</dbReference>
<dbReference type="OrthoDB" id="5196541at2"/>
<organism evidence="2 3">
    <name type="scientific">Corynebacterium lactis RW2-5</name>
    <dbReference type="NCBI Taxonomy" id="1408189"/>
    <lineage>
        <taxon>Bacteria</taxon>
        <taxon>Bacillati</taxon>
        <taxon>Actinomycetota</taxon>
        <taxon>Actinomycetes</taxon>
        <taxon>Mycobacteriales</taxon>
        <taxon>Corynebacteriaceae</taxon>
        <taxon>Corynebacterium</taxon>
    </lineage>
</organism>
<dbReference type="GO" id="GO:0016740">
    <property type="term" value="F:transferase activity"/>
    <property type="evidence" value="ECO:0007669"/>
    <property type="project" value="UniProtKB-KW"/>
</dbReference>
<dbReference type="RefSeq" id="WP_082313166.1">
    <property type="nucleotide sequence ID" value="NZ_CP006841.1"/>
</dbReference>
<keyword evidence="3" id="KW-1185">Reference proteome</keyword>
<proteinExistence type="predicted"/>
<sequence length="255" mass="27411">MPDPAVIRADSTKPFLLLSTRGEDVAAHAEHLSFAGTAGIAPAKLHQIRLEKGLPSALSLDDYSGIIVGGGPFNSSDEIKSGLQKRVESWFDDVLAEVLDRDFPFLGACYGVGLLGMAGSGSVSRRHGEEADVITIKKTAEGTVDPILEGLPTTFHGIVGHKEAIDQLPADATLLATGDNCPVQMFRIGANAYATQFHPELDADTFAQRLRIYSNQGYYQPGSDSAAVEAARRLDVKRSGQILRNFARIHVARRV</sequence>
<dbReference type="Pfam" id="PF00117">
    <property type="entry name" value="GATase"/>
    <property type="match status" value="1"/>
</dbReference>
<dbReference type="NCBIfam" id="NF005743">
    <property type="entry name" value="PRK07567.1"/>
    <property type="match status" value="1"/>
</dbReference>
<dbReference type="Gene3D" id="3.40.50.880">
    <property type="match status" value="1"/>
</dbReference>
<dbReference type="SUPFAM" id="SSF52317">
    <property type="entry name" value="Class I glutamine amidotransferase-like"/>
    <property type="match status" value="1"/>
</dbReference>